<name>A0A5D2KB14_GOSTO</name>
<evidence type="ECO:0000313" key="4">
    <source>
        <dbReference type="Proteomes" id="UP000322667"/>
    </source>
</evidence>
<dbReference type="InterPro" id="IPR014756">
    <property type="entry name" value="Ig_E-set"/>
</dbReference>
<sequence length="175" mass="19254">MQNQPWFEPHCQPHFQLEVPSILCQKFTSPYFLTKNRNKSFESKIEITADNKGNYVVKVDGVDISPNPVISGKPATFTISATTSQAITGGKAVIEVYFFGFHIHQETHDLCEETSCPVTVGNFVLSHNEVLPGFTPPGSYKLKMTLSGAGIKQLICISFDFKINFGASESSVSDS</sequence>
<evidence type="ECO:0000259" key="2">
    <source>
        <dbReference type="SMART" id="SM00737"/>
    </source>
</evidence>
<dbReference type="InterPro" id="IPR039670">
    <property type="entry name" value="NPC2-like"/>
</dbReference>
<dbReference type="EMBL" id="CM017629">
    <property type="protein sequence ID" value="TYH63919.1"/>
    <property type="molecule type" value="Genomic_DNA"/>
</dbReference>
<dbReference type="Gene3D" id="2.60.40.770">
    <property type="match status" value="1"/>
</dbReference>
<dbReference type="PANTHER" id="PTHR11306">
    <property type="entry name" value="NIEMANN PICK TYPE C2 PROTEIN NPC2-RELATED"/>
    <property type="match status" value="1"/>
</dbReference>
<organism evidence="3 4">
    <name type="scientific">Gossypium tomentosum</name>
    <name type="common">Hawaiian cotton</name>
    <name type="synonym">Gossypium sandvicense</name>
    <dbReference type="NCBI Taxonomy" id="34277"/>
    <lineage>
        <taxon>Eukaryota</taxon>
        <taxon>Viridiplantae</taxon>
        <taxon>Streptophyta</taxon>
        <taxon>Embryophyta</taxon>
        <taxon>Tracheophyta</taxon>
        <taxon>Spermatophyta</taxon>
        <taxon>Magnoliopsida</taxon>
        <taxon>eudicotyledons</taxon>
        <taxon>Gunneridae</taxon>
        <taxon>Pentapetalae</taxon>
        <taxon>rosids</taxon>
        <taxon>malvids</taxon>
        <taxon>Malvales</taxon>
        <taxon>Malvaceae</taxon>
        <taxon>Malvoideae</taxon>
        <taxon>Gossypium</taxon>
    </lineage>
</organism>
<dbReference type="InterPro" id="IPR003172">
    <property type="entry name" value="ML_dom"/>
</dbReference>
<dbReference type="PANTHER" id="PTHR11306:SF65">
    <property type="entry name" value="PHOSPHATIDYLGLYCEROL_PHOSPHATIDYLINOSITOL TRANSFER PROTEIN DDB_G0282179"/>
    <property type="match status" value="1"/>
</dbReference>
<feature type="domain" description="MD-2-related lipid-recognition" evidence="2">
    <location>
        <begin position="49"/>
        <end position="161"/>
    </location>
</feature>
<dbReference type="GO" id="GO:0032366">
    <property type="term" value="P:intracellular sterol transport"/>
    <property type="evidence" value="ECO:0007669"/>
    <property type="project" value="InterPro"/>
</dbReference>
<keyword evidence="1" id="KW-0732">Signal</keyword>
<dbReference type="AlphaFoldDB" id="A0A5D2KB14"/>
<dbReference type="Pfam" id="PF02221">
    <property type="entry name" value="E1_DerP2_DerF2"/>
    <property type="match status" value="1"/>
</dbReference>
<proteinExistence type="predicted"/>
<evidence type="ECO:0000313" key="3">
    <source>
        <dbReference type="EMBL" id="TYH63919.1"/>
    </source>
</evidence>
<dbReference type="SMART" id="SM00737">
    <property type="entry name" value="ML"/>
    <property type="match status" value="1"/>
</dbReference>
<evidence type="ECO:0000256" key="1">
    <source>
        <dbReference type="ARBA" id="ARBA00022729"/>
    </source>
</evidence>
<reference evidence="3 4" key="1">
    <citation type="submission" date="2019-07" db="EMBL/GenBank/DDBJ databases">
        <title>WGS assembly of Gossypium tomentosum.</title>
        <authorList>
            <person name="Chen Z.J."/>
            <person name="Sreedasyam A."/>
            <person name="Ando A."/>
            <person name="Song Q."/>
            <person name="De L."/>
            <person name="Hulse-Kemp A."/>
            <person name="Ding M."/>
            <person name="Ye W."/>
            <person name="Kirkbride R."/>
            <person name="Jenkins J."/>
            <person name="Plott C."/>
            <person name="Lovell J."/>
            <person name="Lin Y.-M."/>
            <person name="Vaughn R."/>
            <person name="Liu B."/>
            <person name="Li W."/>
            <person name="Simpson S."/>
            <person name="Scheffler B."/>
            <person name="Saski C."/>
            <person name="Grover C."/>
            <person name="Hu G."/>
            <person name="Conover J."/>
            <person name="Carlson J."/>
            <person name="Shu S."/>
            <person name="Boston L."/>
            <person name="Williams M."/>
            <person name="Peterson D."/>
            <person name="Mcgee K."/>
            <person name="Jones D."/>
            <person name="Wendel J."/>
            <person name="Stelly D."/>
            <person name="Grimwood J."/>
            <person name="Schmutz J."/>
        </authorList>
    </citation>
    <scope>NUCLEOTIDE SEQUENCE [LARGE SCALE GENOMIC DNA]</scope>
    <source>
        <strain evidence="3">7179.01</strain>
    </source>
</reference>
<dbReference type="InterPro" id="IPR033917">
    <property type="entry name" value="ML_PG-PI_TP"/>
</dbReference>
<protein>
    <recommendedName>
        <fullName evidence="2">MD-2-related lipid-recognition domain-containing protein</fullName>
    </recommendedName>
</protein>
<keyword evidence="4" id="KW-1185">Reference proteome</keyword>
<dbReference type="CDD" id="cd00917">
    <property type="entry name" value="PG-PI_TP"/>
    <property type="match status" value="1"/>
</dbReference>
<dbReference type="SUPFAM" id="SSF81296">
    <property type="entry name" value="E set domains"/>
    <property type="match status" value="1"/>
</dbReference>
<accession>A0A5D2KB14</accession>
<dbReference type="Proteomes" id="UP000322667">
    <property type="component" value="Chromosome D07"/>
</dbReference>
<dbReference type="GO" id="GO:0032934">
    <property type="term" value="F:sterol binding"/>
    <property type="evidence" value="ECO:0007669"/>
    <property type="project" value="InterPro"/>
</dbReference>
<gene>
    <name evidence="3" type="ORF">ES332_D07G229600v1</name>
</gene>